<accession>A0A090S4L9</accession>
<evidence type="ECO:0000313" key="3">
    <source>
        <dbReference type="Proteomes" id="UP000029228"/>
    </source>
</evidence>
<dbReference type="InterPro" id="IPR005625">
    <property type="entry name" value="PepSY-ass_TM"/>
</dbReference>
<name>A0A090S4L9_9VIBR</name>
<evidence type="ECO:0000256" key="1">
    <source>
        <dbReference type="SAM" id="Phobius"/>
    </source>
</evidence>
<dbReference type="Pfam" id="PF03929">
    <property type="entry name" value="PepSY_TM"/>
    <property type="match status" value="1"/>
</dbReference>
<reference evidence="2 3" key="1">
    <citation type="submission" date="2014-09" db="EMBL/GenBank/DDBJ databases">
        <title>Vibrio maritimus JCM 19235. (C45) whole genome shotgun sequence.</title>
        <authorList>
            <person name="Sawabe T."/>
            <person name="Meirelles P."/>
            <person name="Nakanishi M."/>
            <person name="Sayaka M."/>
            <person name="Hattori M."/>
            <person name="Ohkuma M."/>
        </authorList>
    </citation>
    <scope>NUCLEOTIDE SEQUENCE [LARGE SCALE GENOMIC DNA]</scope>
    <source>
        <strain evidence="3">JCM19235</strain>
    </source>
</reference>
<dbReference type="STRING" id="990268.JCM19235_4643"/>
<protein>
    <submittedName>
        <fullName evidence="2">Uncharacterized iron-regulated membrane protein</fullName>
    </submittedName>
</protein>
<dbReference type="EMBL" id="BBMR01000015">
    <property type="protein sequence ID" value="GAL22685.1"/>
    <property type="molecule type" value="Genomic_DNA"/>
</dbReference>
<organism evidence="2 3">
    <name type="scientific">Vibrio maritimus</name>
    <dbReference type="NCBI Taxonomy" id="990268"/>
    <lineage>
        <taxon>Bacteria</taxon>
        <taxon>Pseudomonadati</taxon>
        <taxon>Pseudomonadota</taxon>
        <taxon>Gammaproteobacteria</taxon>
        <taxon>Vibrionales</taxon>
        <taxon>Vibrionaceae</taxon>
        <taxon>Vibrio</taxon>
    </lineage>
</organism>
<keyword evidence="3" id="KW-1185">Reference proteome</keyword>
<evidence type="ECO:0000313" key="2">
    <source>
        <dbReference type="EMBL" id="GAL22685.1"/>
    </source>
</evidence>
<sequence>MLSKQRGSQRTKTSRAKSIYFMTWRWHFYSGLFVIPFMLMLSLTGLIMLFDDEIEFARYQSILKVEQGEHTAPISSQIDAINEVYPNSQVSQFIPSPNLERANRFLFKLPMGMPSLHWLTPIPQKFKGRLIEVIASMS</sequence>
<proteinExistence type="predicted"/>
<gene>
    <name evidence="2" type="ORF">JCM19235_4643</name>
</gene>
<dbReference type="PANTHER" id="PTHR34219">
    <property type="entry name" value="IRON-REGULATED INNER MEMBRANE PROTEIN-RELATED"/>
    <property type="match status" value="1"/>
</dbReference>
<keyword evidence="1" id="KW-1133">Transmembrane helix</keyword>
<feature type="transmembrane region" description="Helical" evidence="1">
    <location>
        <begin position="28"/>
        <end position="50"/>
    </location>
</feature>
<dbReference type="PANTHER" id="PTHR34219:SF1">
    <property type="entry name" value="PEPSY DOMAIN-CONTAINING PROTEIN"/>
    <property type="match status" value="1"/>
</dbReference>
<comment type="caution">
    <text evidence="2">The sequence shown here is derived from an EMBL/GenBank/DDBJ whole genome shotgun (WGS) entry which is preliminary data.</text>
</comment>
<keyword evidence="1" id="KW-0812">Transmembrane</keyword>
<dbReference type="AlphaFoldDB" id="A0A090S4L9"/>
<keyword evidence="1" id="KW-0472">Membrane</keyword>
<dbReference type="Proteomes" id="UP000029228">
    <property type="component" value="Unassembled WGS sequence"/>
</dbReference>